<evidence type="ECO:0000259" key="2">
    <source>
        <dbReference type="Pfam" id="PF01764"/>
    </source>
</evidence>
<dbReference type="InterPro" id="IPR051218">
    <property type="entry name" value="Sec_MonoDiacylglyc_Lipase"/>
</dbReference>
<gene>
    <name evidence="3" type="ORF">BDK51DRAFT_40750</name>
</gene>
<keyword evidence="1" id="KW-0732">Signal</keyword>
<dbReference type="EMBL" id="KZ995911">
    <property type="protein sequence ID" value="RKO89745.1"/>
    <property type="molecule type" value="Genomic_DNA"/>
</dbReference>
<evidence type="ECO:0000313" key="3">
    <source>
        <dbReference type="EMBL" id="RKO89745.1"/>
    </source>
</evidence>
<reference evidence="4" key="1">
    <citation type="journal article" date="2018" name="Nat. Microbiol.">
        <title>Leveraging single-cell genomics to expand the fungal tree of life.</title>
        <authorList>
            <person name="Ahrendt S.R."/>
            <person name="Quandt C.A."/>
            <person name="Ciobanu D."/>
            <person name="Clum A."/>
            <person name="Salamov A."/>
            <person name="Andreopoulos B."/>
            <person name="Cheng J.F."/>
            <person name="Woyke T."/>
            <person name="Pelin A."/>
            <person name="Henrissat B."/>
            <person name="Reynolds N.K."/>
            <person name="Benny G.L."/>
            <person name="Smith M.E."/>
            <person name="James T.Y."/>
            <person name="Grigoriev I.V."/>
        </authorList>
    </citation>
    <scope>NUCLEOTIDE SEQUENCE [LARGE SCALE GENOMIC DNA]</scope>
</reference>
<evidence type="ECO:0000313" key="4">
    <source>
        <dbReference type="Proteomes" id="UP000269721"/>
    </source>
</evidence>
<dbReference type="OrthoDB" id="438440at2759"/>
<organism evidence="3 4">
    <name type="scientific">Blyttiomyces helicus</name>
    <dbReference type="NCBI Taxonomy" id="388810"/>
    <lineage>
        <taxon>Eukaryota</taxon>
        <taxon>Fungi</taxon>
        <taxon>Fungi incertae sedis</taxon>
        <taxon>Chytridiomycota</taxon>
        <taxon>Chytridiomycota incertae sedis</taxon>
        <taxon>Chytridiomycetes</taxon>
        <taxon>Chytridiomycetes incertae sedis</taxon>
        <taxon>Blyttiomyces</taxon>
    </lineage>
</organism>
<dbReference type="Gene3D" id="3.40.50.1820">
    <property type="entry name" value="alpha/beta hydrolase"/>
    <property type="match status" value="1"/>
</dbReference>
<keyword evidence="3" id="KW-0378">Hydrolase</keyword>
<protein>
    <submittedName>
        <fullName evidence="3">Alpha/Beta hydrolase protein</fullName>
    </submittedName>
</protein>
<dbReference type="PANTHER" id="PTHR45856">
    <property type="entry name" value="ALPHA/BETA-HYDROLASES SUPERFAMILY PROTEIN"/>
    <property type="match status" value="1"/>
</dbReference>
<name>A0A4P9WDF1_9FUNG</name>
<accession>A0A4P9WDF1</accession>
<dbReference type="InterPro" id="IPR002921">
    <property type="entry name" value="Fungal_lipase-type"/>
</dbReference>
<feature type="chain" id="PRO_5020568461" evidence="1">
    <location>
        <begin position="23"/>
        <end position="485"/>
    </location>
</feature>
<dbReference type="SUPFAM" id="SSF53474">
    <property type="entry name" value="alpha/beta-Hydrolases"/>
    <property type="match status" value="1"/>
</dbReference>
<dbReference type="PANTHER" id="PTHR45856:SF25">
    <property type="entry name" value="FUNGAL LIPASE-LIKE DOMAIN-CONTAINING PROTEIN"/>
    <property type="match status" value="1"/>
</dbReference>
<dbReference type="Proteomes" id="UP000269721">
    <property type="component" value="Unassembled WGS sequence"/>
</dbReference>
<dbReference type="CDD" id="cd00519">
    <property type="entry name" value="Lipase_3"/>
    <property type="match status" value="1"/>
</dbReference>
<dbReference type="GO" id="GO:0006629">
    <property type="term" value="P:lipid metabolic process"/>
    <property type="evidence" value="ECO:0007669"/>
    <property type="project" value="InterPro"/>
</dbReference>
<dbReference type="GO" id="GO:0016787">
    <property type="term" value="F:hydrolase activity"/>
    <property type="evidence" value="ECO:0007669"/>
    <property type="project" value="UniProtKB-KW"/>
</dbReference>
<evidence type="ECO:0000256" key="1">
    <source>
        <dbReference type="SAM" id="SignalP"/>
    </source>
</evidence>
<feature type="signal peptide" evidence="1">
    <location>
        <begin position="1"/>
        <end position="22"/>
    </location>
</feature>
<keyword evidence="4" id="KW-1185">Reference proteome</keyword>
<dbReference type="AlphaFoldDB" id="A0A4P9WDF1"/>
<feature type="domain" description="Fungal lipase-type" evidence="2">
    <location>
        <begin position="107"/>
        <end position="246"/>
    </location>
</feature>
<proteinExistence type="predicted"/>
<dbReference type="Pfam" id="PF01764">
    <property type="entry name" value="Lipase_3"/>
    <property type="match status" value="1"/>
</dbReference>
<dbReference type="InterPro" id="IPR029058">
    <property type="entry name" value="AB_hydrolase_fold"/>
</dbReference>
<sequence length="485" mass="51030">MQFSSSLTLAASAILGVSGVISSPIDKRAVNVDSDTQTGTVPASAIPDLRAFASCAAAAYSDIPSITAWNCAHCDLNPHFRPLQSFQDPSNLEQVFIGADDARRMVIVSFRGTVKTISDWLDDFNALFKVTPSYLPTGSVSRGFSEVHDTVQSFVQQALPAAVEANPGYSVSFTVHLQGGVSATLAAADAFEYLNGTVSTSDIYLITVGCPRDGDANFASYMDQAGLGDVWRSANLGDTVPKVPPMGLGYAHVGESSVGPDLTALPVGKPQLYGPDGSGTVSTQMRTSPANFLPVNAVVAALHAGSPPVPDLEAMDRTHDVIALARDDAAREPLIVVIGDNEPAAAGSGLDPLRGVKTFFAFGGLLRSNEQNKWRLENRRTPPIHHTHPITPASLTATPEILVDLRTSGTTPETALNDPCFTPSARFFFAGLDAAPSAPRFTPGLLCVKGSAVGGPTPSARSIARLRATLAAPGMHRVEREIRGR</sequence>